<proteinExistence type="predicted"/>
<evidence type="ECO:0000313" key="2">
    <source>
        <dbReference type="Proteomes" id="UP000320239"/>
    </source>
</evidence>
<comment type="caution">
    <text evidence="1">The sequence shown here is derived from an EMBL/GenBank/DDBJ whole genome shotgun (WGS) entry which is preliminary data.</text>
</comment>
<protein>
    <submittedName>
        <fullName evidence="1">Uncharacterized protein</fullName>
    </submittedName>
</protein>
<gene>
    <name evidence="1" type="ORF">FHX34_104788</name>
</gene>
<dbReference type="EMBL" id="VIWY01000004">
    <property type="protein sequence ID" value="TWG14488.1"/>
    <property type="molecule type" value="Genomic_DNA"/>
</dbReference>
<dbReference type="RefSeq" id="WP_122980452.1">
    <property type="nucleotide sequence ID" value="NZ_BOMX01000147.1"/>
</dbReference>
<evidence type="ECO:0000313" key="1">
    <source>
        <dbReference type="EMBL" id="TWG14488.1"/>
    </source>
</evidence>
<dbReference type="Proteomes" id="UP000320239">
    <property type="component" value="Unassembled WGS sequence"/>
</dbReference>
<reference evidence="1 2" key="1">
    <citation type="submission" date="2019-06" db="EMBL/GenBank/DDBJ databases">
        <title>Sequencing the genomes of 1000 actinobacteria strains.</title>
        <authorList>
            <person name="Klenk H.-P."/>
        </authorList>
    </citation>
    <scope>NUCLEOTIDE SEQUENCE [LARGE SCALE GENOMIC DNA]</scope>
    <source>
        <strain evidence="1 2">DSM 43866</strain>
    </source>
</reference>
<accession>A0A561VSB6</accession>
<dbReference type="AlphaFoldDB" id="A0A561VSB6"/>
<organism evidence="1 2">
    <name type="scientific">Actinoplanes teichomyceticus</name>
    <dbReference type="NCBI Taxonomy" id="1867"/>
    <lineage>
        <taxon>Bacteria</taxon>
        <taxon>Bacillati</taxon>
        <taxon>Actinomycetota</taxon>
        <taxon>Actinomycetes</taxon>
        <taxon>Micromonosporales</taxon>
        <taxon>Micromonosporaceae</taxon>
        <taxon>Actinoplanes</taxon>
    </lineage>
</organism>
<name>A0A561VSB6_ACTTI</name>
<sequence>MTAGETGAARFAEPLSLEAVRERVWKEPAGAVLLLQREPWQHEYAGGLWSAQPAAVWCTVLAEAYLRVDAAEAAFDAVDDAIDLVSGPAGAVTDDVRTALVPVAAVWADLGVYIGDEDAEARCHVYARLAERVDDERRLLLAGAIRAIAVYHHADGERGRRWLERVLTRYQQIAGHTDAGIRMLTSGLAAMDDGLTRGEYRPGSREAFRIPVPGGMVQPDVAAPPHHYLASRVRLHRPYPAAGAGGRT</sequence>
<keyword evidence="2" id="KW-1185">Reference proteome</keyword>